<proteinExistence type="predicted"/>
<feature type="non-terminal residue" evidence="2">
    <location>
        <position position="1"/>
    </location>
</feature>
<dbReference type="AlphaFoldDB" id="A0A0F9JAX2"/>
<comment type="caution">
    <text evidence="2">The sequence shown here is derived from an EMBL/GenBank/DDBJ whole genome shotgun (WGS) entry which is preliminary data.</text>
</comment>
<feature type="domain" description="DUF2059" evidence="1">
    <location>
        <begin position="24"/>
        <end position="64"/>
    </location>
</feature>
<evidence type="ECO:0000259" key="1">
    <source>
        <dbReference type="Pfam" id="PF09832"/>
    </source>
</evidence>
<sequence length="97" mass="11159">ITEFYRDLVVHMKVRIVIYKELKKELKKLIKFYKSDVGKKFVGYSPLIEERVLGASTSWMTKALSEISNIVLSYSNKTADLKNKIKSAVPANNKLLH</sequence>
<dbReference type="Pfam" id="PF09832">
    <property type="entry name" value="DUF2059"/>
    <property type="match status" value="1"/>
</dbReference>
<dbReference type="EMBL" id="LAZR01016794">
    <property type="protein sequence ID" value="KKM02986.1"/>
    <property type="molecule type" value="Genomic_DNA"/>
</dbReference>
<evidence type="ECO:0000313" key="2">
    <source>
        <dbReference type="EMBL" id="KKM02986.1"/>
    </source>
</evidence>
<accession>A0A0F9JAX2</accession>
<gene>
    <name evidence="2" type="ORF">LCGC14_1779020</name>
</gene>
<protein>
    <recommendedName>
        <fullName evidence="1">DUF2059 domain-containing protein</fullName>
    </recommendedName>
</protein>
<organism evidence="2">
    <name type="scientific">marine sediment metagenome</name>
    <dbReference type="NCBI Taxonomy" id="412755"/>
    <lineage>
        <taxon>unclassified sequences</taxon>
        <taxon>metagenomes</taxon>
        <taxon>ecological metagenomes</taxon>
    </lineage>
</organism>
<dbReference type="InterPro" id="IPR018637">
    <property type="entry name" value="DUF2059"/>
</dbReference>
<name>A0A0F9JAX2_9ZZZZ</name>
<reference evidence="2" key="1">
    <citation type="journal article" date="2015" name="Nature">
        <title>Complex archaea that bridge the gap between prokaryotes and eukaryotes.</title>
        <authorList>
            <person name="Spang A."/>
            <person name="Saw J.H."/>
            <person name="Jorgensen S.L."/>
            <person name="Zaremba-Niedzwiedzka K."/>
            <person name="Martijn J."/>
            <person name="Lind A.E."/>
            <person name="van Eijk R."/>
            <person name="Schleper C."/>
            <person name="Guy L."/>
            <person name="Ettema T.J."/>
        </authorList>
    </citation>
    <scope>NUCLEOTIDE SEQUENCE</scope>
</reference>